<dbReference type="Proteomes" id="UP000277811">
    <property type="component" value="Unassembled WGS sequence"/>
</dbReference>
<dbReference type="Gene3D" id="2.40.33.40">
    <property type="entry name" value="Phosphotransferase system, glucitol/sorbitol-specific IIA component"/>
    <property type="match status" value="1"/>
</dbReference>
<name>A0A498RB30_9FIRM</name>
<evidence type="ECO:0000313" key="3">
    <source>
        <dbReference type="Proteomes" id="UP000277811"/>
    </source>
</evidence>
<evidence type="ECO:0000313" key="2">
    <source>
        <dbReference type="EMBL" id="VBB07343.1"/>
    </source>
</evidence>
<dbReference type="GO" id="GO:0016301">
    <property type="term" value="F:kinase activity"/>
    <property type="evidence" value="ECO:0007669"/>
    <property type="project" value="TreeGrafter"/>
</dbReference>
<evidence type="ECO:0000256" key="1">
    <source>
        <dbReference type="PROSITE-ProRule" id="PRU00420"/>
    </source>
</evidence>
<sequence length="117" mass="12781">MKYEVEIINIGPLSKELLADGNLVIFDKCPNEALMEISVMHTRGEIKGAIEVGDRVTLGSFIYQITAIGEEALHTLKELGHCTFRFDGADVVDLPGQIALKGDKVPELQVGNIICIE</sequence>
<gene>
    <name evidence="2" type="ORF">LUCI_2587</name>
</gene>
<dbReference type="OrthoDB" id="5113885at2"/>
<dbReference type="PANTHER" id="PTHR40398">
    <property type="entry name" value="PTS SYSTEM GLUCITOL/SORBITOL-SPECIFIC EIIA COMPONENT"/>
    <property type="match status" value="1"/>
</dbReference>
<protein>
    <submittedName>
        <fullName evidence="2">Phosphotransferase system glucitol/sorbitol-specific iia component</fullName>
    </submittedName>
</protein>
<organism evidence="2 3">
    <name type="scientific">Lucifera butyrica</name>
    <dbReference type="NCBI Taxonomy" id="1351585"/>
    <lineage>
        <taxon>Bacteria</taxon>
        <taxon>Bacillati</taxon>
        <taxon>Bacillota</taxon>
        <taxon>Negativicutes</taxon>
        <taxon>Veillonellales</taxon>
        <taxon>Veillonellaceae</taxon>
        <taxon>Lucifera</taxon>
    </lineage>
</organism>
<proteinExistence type="predicted"/>
<keyword evidence="2" id="KW-0808">Transferase</keyword>
<accession>A0A498RB30</accession>
<dbReference type="GO" id="GO:0005737">
    <property type="term" value="C:cytoplasm"/>
    <property type="evidence" value="ECO:0007669"/>
    <property type="project" value="InterPro"/>
</dbReference>
<dbReference type="GO" id="GO:0009401">
    <property type="term" value="P:phosphoenolpyruvate-dependent sugar phosphotransferase system"/>
    <property type="evidence" value="ECO:0007669"/>
    <property type="project" value="InterPro"/>
</dbReference>
<dbReference type="PROSITE" id="PS51097">
    <property type="entry name" value="PTS_EIIA_TYPE_5"/>
    <property type="match status" value="1"/>
</dbReference>
<dbReference type="AlphaFoldDB" id="A0A498RB30"/>
<dbReference type="GO" id="GO:0008982">
    <property type="term" value="F:protein-N(PI)-phosphohistidine-sugar phosphotransferase activity"/>
    <property type="evidence" value="ECO:0007669"/>
    <property type="project" value="InterPro"/>
</dbReference>
<dbReference type="RefSeq" id="WP_122628286.1">
    <property type="nucleotide sequence ID" value="NZ_UPPP01000073.1"/>
</dbReference>
<dbReference type="Pfam" id="PF03829">
    <property type="entry name" value="PTSIIA_gutA"/>
    <property type="match status" value="1"/>
</dbReference>
<dbReference type="EMBL" id="UPPP01000073">
    <property type="protein sequence ID" value="VBB07343.1"/>
    <property type="molecule type" value="Genomic_DNA"/>
</dbReference>
<dbReference type="InterPro" id="IPR036665">
    <property type="entry name" value="PTS_IIA_glucitol/sorbitol_sf"/>
</dbReference>
<dbReference type="SUPFAM" id="SSF141530">
    <property type="entry name" value="PTSIIA/GutA-like"/>
    <property type="match status" value="1"/>
</dbReference>
<dbReference type="PANTHER" id="PTHR40398:SF1">
    <property type="entry name" value="PTS SYSTEM GLUCITOL_SORBITOL-SPECIFIC EIIA COMPONENT"/>
    <property type="match status" value="1"/>
</dbReference>
<dbReference type="InterPro" id="IPR004716">
    <property type="entry name" value="PTS_IIA_glucitol/sorbitol-sp"/>
</dbReference>
<keyword evidence="3" id="KW-1185">Reference proteome</keyword>
<feature type="modified residue" description="Phosphohistidine; by HPr" evidence="1">
    <location>
        <position position="41"/>
    </location>
</feature>
<reference evidence="2 3" key="1">
    <citation type="submission" date="2018-06" db="EMBL/GenBank/DDBJ databases">
        <authorList>
            <person name="Strepis N."/>
        </authorList>
    </citation>
    <scope>NUCLEOTIDE SEQUENCE [LARGE SCALE GENOMIC DNA]</scope>
    <source>
        <strain evidence="2">LUCI</strain>
    </source>
</reference>